<protein>
    <submittedName>
        <fullName evidence="1">Uncharacterized protein</fullName>
    </submittedName>
</protein>
<proteinExistence type="predicted"/>
<reference evidence="1" key="2">
    <citation type="submission" date="2018-03" db="EMBL/GenBank/DDBJ databases">
        <title>The Triticum urartu genome reveals the dynamic nature of wheat genome evolution.</title>
        <authorList>
            <person name="Ling H."/>
            <person name="Ma B."/>
            <person name="Shi X."/>
            <person name="Liu H."/>
            <person name="Dong L."/>
            <person name="Sun H."/>
            <person name="Cao Y."/>
            <person name="Gao Q."/>
            <person name="Zheng S."/>
            <person name="Li Y."/>
            <person name="Yu Y."/>
            <person name="Du H."/>
            <person name="Qi M."/>
            <person name="Li Y."/>
            <person name="Yu H."/>
            <person name="Cui Y."/>
            <person name="Wang N."/>
            <person name="Chen C."/>
            <person name="Wu H."/>
            <person name="Zhao Y."/>
            <person name="Zhang J."/>
            <person name="Li Y."/>
            <person name="Zhou W."/>
            <person name="Zhang B."/>
            <person name="Hu W."/>
            <person name="Eijk M."/>
            <person name="Tang J."/>
            <person name="Witsenboer H."/>
            <person name="Zhao S."/>
            <person name="Li Z."/>
            <person name="Zhang A."/>
            <person name="Wang D."/>
            <person name="Liang C."/>
        </authorList>
    </citation>
    <scope>NUCLEOTIDE SEQUENCE [LARGE SCALE GENOMIC DNA]</scope>
    <source>
        <strain evidence="1">cv. G1812</strain>
    </source>
</reference>
<accession>A0A8R7P0Y5</accession>
<organism evidence="1 2">
    <name type="scientific">Triticum urartu</name>
    <name type="common">Red wild einkorn</name>
    <name type="synonym">Crithodium urartu</name>
    <dbReference type="NCBI Taxonomy" id="4572"/>
    <lineage>
        <taxon>Eukaryota</taxon>
        <taxon>Viridiplantae</taxon>
        <taxon>Streptophyta</taxon>
        <taxon>Embryophyta</taxon>
        <taxon>Tracheophyta</taxon>
        <taxon>Spermatophyta</taxon>
        <taxon>Magnoliopsida</taxon>
        <taxon>Liliopsida</taxon>
        <taxon>Poales</taxon>
        <taxon>Poaceae</taxon>
        <taxon>BOP clade</taxon>
        <taxon>Pooideae</taxon>
        <taxon>Triticodae</taxon>
        <taxon>Triticeae</taxon>
        <taxon>Triticinae</taxon>
        <taxon>Triticum</taxon>
    </lineage>
</organism>
<name>A0A8R7P0Y5_TRIUA</name>
<dbReference type="Gramene" id="TuG1812G0100000656.01.T01">
    <property type="protein sequence ID" value="TuG1812G0100000656.01.T01.cds299463"/>
    <property type="gene ID" value="TuG1812G0100000656.01"/>
</dbReference>
<sequence>MVDYVLAGLNRDYDPVVAAIGAIKTSINFDELFAQIAAFDQRMEMLGDGEEGGFNTSANLAYRGCGQYRSRAGARGTRGAVEGGTLPLLQAAATGELEVAVPNNRISNVNSTGIIPSARSVSSIIEEALVHAGIVMRRTRSTRRRRQTLSLTPTASTQIGVRILVLPTTSRGSSTS</sequence>
<dbReference type="EnsemblPlants" id="TuG1812G0100000656.01.T01">
    <property type="protein sequence ID" value="TuG1812G0100000656.01.T01.cds299463"/>
    <property type="gene ID" value="TuG1812G0100000656.01"/>
</dbReference>
<dbReference type="AlphaFoldDB" id="A0A8R7P0Y5"/>
<dbReference type="Proteomes" id="UP000015106">
    <property type="component" value="Chromosome 1"/>
</dbReference>
<keyword evidence="2" id="KW-1185">Reference proteome</keyword>
<reference evidence="2" key="1">
    <citation type="journal article" date="2013" name="Nature">
        <title>Draft genome of the wheat A-genome progenitor Triticum urartu.</title>
        <authorList>
            <person name="Ling H.Q."/>
            <person name="Zhao S."/>
            <person name="Liu D."/>
            <person name="Wang J."/>
            <person name="Sun H."/>
            <person name="Zhang C."/>
            <person name="Fan H."/>
            <person name="Li D."/>
            <person name="Dong L."/>
            <person name="Tao Y."/>
            <person name="Gao C."/>
            <person name="Wu H."/>
            <person name="Li Y."/>
            <person name="Cui Y."/>
            <person name="Guo X."/>
            <person name="Zheng S."/>
            <person name="Wang B."/>
            <person name="Yu K."/>
            <person name="Liang Q."/>
            <person name="Yang W."/>
            <person name="Lou X."/>
            <person name="Chen J."/>
            <person name="Feng M."/>
            <person name="Jian J."/>
            <person name="Zhang X."/>
            <person name="Luo G."/>
            <person name="Jiang Y."/>
            <person name="Liu J."/>
            <person name="Wang Z."/>
            <person name="Sha Y."/>
            <person name="Zhang B."/>
            <person name="Wu H."/>
            <person name="Tang D."/>
            <person name="Shen Q."/>
            <person name="Xue P."/>
            <person name="Zou S."/>
            <person name="Wang X."/>
            <person name="Liu X."/>
            <person name="Wang F."/>
            <person name="Yang Y."/>
            <person name="An X."/>
            <person name="Dong Z."/>
            <person name="Zhang K."/>
            <person name="Zhang X."/>
            <person name="Luo M.C."/>
            <person name="Dvorak J."/>
            <person name="Tong Y."/>
            <person name="Wang J."/>
            <person name="Yang H."/>
            <person name="Li Z."/>
            <person name="Wang D."/>
            <person name="Zhang A."/>
            <person name="Wang J."/>
        </authorList>
    </citation>
    <scope>NUCLEOTIDE SEQUENCE</scope>
    <source>
        <strain evidence="2">cv. G1812</strain>
    </source>
</reference>
<evidence type="ECO:0000313" key="1">
    <source>
        <dbReference type="EnsemblPlants" id="TuG1812G0100000656.01.T01.cds299463"/>
    </source>
</evidence>
<reference evidence="1" key="3">
    <citation type="submission" date="2022-06" db="UniProtKB">
        <authorList>
            <consortium name="EnsemblPlants"/>
        </authorList>
    </citation>
    <scope>IDENTIFICATION</scope>
</reference>
<evidence type="ECO:0000313" key="2">
    <source>
        <dbReference type="Proteomes" id="UP000015106"/>
    </source>
</evidence>